<keyword evidence="11 12" id="KW-0660">Purine salvage</keyword>
<dbReference type="GO" id="GO:0002055">
    <property type="term" value="F:adenine binding"/>
    <property type="evidence" value="ECO:0007669"/>
    <property type="project" value="TreeGrafter"/>
</dbReference>
<dbReference type="UniPathway" id="UPA00588">
    <property type="reaction ID" value="UER00646"/>
</dbReference>
<sequence>MIDLKKYIVNVPDFPTPGISFKDITPLLNDAGAFHYVIEEFSQLVKQLKPTVILSPEARGFLFGPAVSFNSNVGFVPVRKPGKLPRTVVRKNYSLEYGENMLEMHLDAIKPNDRVLIIDDVLATGGTVKAICDLVEEQGATVVGLGFLINLTSVPKDSGLLKYSTTSLVEY</sequence>
<evidence type="ECO:0000256" key="7">
    <source>
        <dbReference type="ARBA" id="ARBA00011893"/>
    </source>
</evidence>
<dbReference type="Gene3D" id="3.40.50.2020">
    <property type="match status" value="1"/>
</dbReference>
<name>R4ULU4_9MOLU</name>
<dbReference type="PANTHER" id="PTHR32315">
    <property type="entry name" value="ADENINE PHOSPHORIBOSYLTRANSFERASE"/>
    <property type="match status" value="1"/>
</dbReference>
<dbReference type="NCBIfam" id="NF002634">
    <property type="entry name" value="PRK02304.1-3"/>
    <property type="match status" value="1"/>
</dbReference>
<evidence type="ECO:0000256" key="3">
    <source>
        <dbReference type="ARBA" id="ARBA00004496"/>
    </source>
</evidence>
<dbReference type="Proteomes" id="UP000013963">
    <property type="component" value="Chromosome"/>
</dbReference>
<evidence type="ECO:0000313" key="14">
    <source>
        <dbReference type="EMBL" id="AGM26181.1"/>
    </source>
</evidence>
<evidence type="ECO:0000259" key="13">
    <source>
        <dbReference type="Pfam" id="PF00156"/>
    </source>
</evidence>
<evidence type="ECO:0000256" key="2">
    <source>
        <dbReference type="ARBA" id="ARBA00003968"/>
    </source>
</evidence>
<dbReference type="HOGENOM" id="CLU_063339_3_0_14"/>
<dbReference type="SUPFAM" id="SSF53271">
    <property type="entry name" value="PRTase-like"/>
    <property type="match status" value="1"/>
</dbReference>
<protein>
    <recommendedName>
        <fullName evidence="7 12">Adenine phosphoribosyltransferase</fullName>
        <shortName evidence="12">APRT</shortName>
        <ecNumber evidence="7 12">2.4.2.7</ecNumber>
    </recommendedName>
</protein>
<dbReference type="PATRIC" id="fig|1276229.3.peg.586"/>
<evidence type="ECO:0000256" key="11">
    <source>
        <dbReference type="ARBA" id="ARBA00022726"/>
    </source>
</evidence>
<dbReference type="GO" id="GO:0006166">
    <property type="term" value="P:purine ribonucleoside salvage"/>
    <property type="evidence" value="ECO:0007669"/>
    <property type="project" value="UniProtKB-UniRule"/>
</dbReference>
<dbReference type="eggNOG" id="COG0503">
    <property type="taxonomic scope" value="Bacteria"/>
</dbReference>
<comment type="catalytic activity">
    <reaction evidence="1 12">
        <text>AMP + diphosphate = 5-phospho-alpha-D-ribose 1-diphosphate + adenine</text>
        <dbReference type="Rhea" id="RHEA:16609"/>
        <dbReference type="ChEBI" id="CHEBI:16708"/>
        <dbReference type="ChEBI" id="CHEBI:33019"/>
        <dbReference type="ChEBI" id="CHEBI:58017"/>
        <dbReference type="ChEBI" id="CHEBI:456215"/>
        <dbReference type="EC" id="2.4.2.7"/>
    </reaction>
</comment>
<evidence type="ECO:0000256" key="12">
    <source>
        <dbReference type="HAMAP-Rule" id="MF_00004"/>
    </source>
</evidence>
<evidence type="ECO:0000256" key="10">
    <source>
        <dbReference type="ARBA" id="ARBA00022679"/>
    </source>
</evidence>
<dbReference type="CDD" id="cd06223">
    <property type="entry name" value="PRTases_typeI"/>
    <property type="match status" value="1"/>
</dbReference>
<keyword evidence="10 12" id="KW-0808">Transferase</keyword>
<dbReference type="PANTHER" id="PTHR32315:SF3">
    <property type="entry name" value="ADENINE PHOSPHORIBOSYLTRANSFERASE"/>
    <property type="match status" value="1"/>
</dbReference>
<dbReference type="HAMAP" id="MF_00004">
    <property type="entry name" value="Aden_phosphoribosyltr"/>
    <property type="match status" value="1"/>
</dbReference>
<dbReference type="EC" id="2.4.2.7" evidence="7 12"/>
<dbReference type="GO" id="GO:0005737">
    <property type="term" value="C:cytoplasm"/>
    <property type="evidence" value="ECO:0007669"/>
    <property type="project" value="UniProtKB-SubCell"/>
</dbReference>
<reference evidence="14 15" key="1">
    <citation type="journal article" date="2013" name="Genome Biol. Evol.">
        <title>Complete genomes of two dipteran-associated spiroplasmas provided insights into the origin, dynamics, and impacts of viral invasion in spiroplasma.</title>
        <authorList>
            <person name="Ku C."/>
            <person name="Lo W.S."/>
            <person name="Chen L.L."/>
            <person name="Kuo C.H."/>
        </authorList>
    </citation>
    <scope>NUCLEOTIDE SEQUENCE [LARGE SCALE GENOMIC DNA]</scope>
    <source>
        <strain evidence="14">EA-1</strain>
    </source>
</reference>
<dbReference type="AlphaFoldDB" id="R4ULU4"/>
<dbReference type="NCBIfam" id="TIGR01090">
    <property type="entry name" value="apt"/>
    <property type="match status" value="1"/>
</dbReference>
<comment type="similarity">
    <text evidence="5 12">Belongs to the purine/pyrimidine phosphoribosyltransferase family.</text>
</comment>
<keyword evidence="9 12" id="KW-0328">Glycosyltransferase</keyword>
<comment type="subunit">
    <text evidence="6 12">Homodimer.</text>
</comment>
<organism evidence="14 15">
    <name type="scientific">Spiroplasma syrphidicola EA-1</name>
    <dbReference type="NCBI Taxonomy" id="1276229"/>
    <lineage>
        <taxon>Bacteria</taxon>
        <taxon>Bacillati</taxon>
        <taxon>Mycoplasmatota</taxon>
        <taxon>Mollicutes</taxon>
        <taxon>Entomoplasmatales</taxon>
        <taxon>Spiroplasmataceae</taxon>
        <taxon>Spiroplasma</taxon>
    </lineage>
</organism>
<dbReference type="GO" id="GO:0016208">
    <property type="term" value="F:AMP binding"/>
    <property type="evidence" value="ECO:0007669"/>
    <property type="project" value="TreeGrafter"/>
</dbReference>
<comment type="pathway">
    <text evidence="4 12">Purine metabolism; AMP biosynthesis via salvage pathway; AMP from adenine: step 1/1.</text>
</comment>
<comment type="function">
    <text evidence="2 12">Catalyzes a salvage reaction resulting in the formation of AMP, that is energically less costly than de novo synthesis.</text>
</comment>
<dbReference type="EMBL" id="CP005078">
    <property type="protein sequence ID" value="AGM26181.1"/>
    <property type="molecule type" value="Genomic_DNA"/>
</dbReference>
<dbReference type="RefSeq" id="WP_016340827.1">
    <property type="nucleotide sequence ID" value="NC_021284.1"/>
</dbReference>
<evidence type="ECO:0000256" key="8">
    <source>
        <dbReference type="ARBA" id="ARBA00022490"/>
    </source>
</evidence>
<dbReference type="GO" id="GO:0003999">
    <property type="term" value="F:adenine phosphoribosyltransferase activity"/>
    <property type="evidence" value="ECO:0007669"/>
    <property type="project" value="UniProtKB-UniRule"/>
</dbReference>
<dbReference type="InterPro" id="IPR050054">
    <property type="entry name" value="UPRTase/APRTase"/>
</dbReference>
<keyword evidence="15" id="KW-1185">Reference proteome</keyword>
<comment type="subcellular location">
    <subcellularLocation>
        <location evidence="3 12">Cytoplasm</location>
    </subcellularLocation>
</comment>
<evidence type="ECO:0000256" key="9">
    <source>
        <dbReference type="ARBA" id="ARBA00022676"/>
    </source>
</evidence>
<evidence type="ECO:0000256" key="6">
    <source>
        <dbReference type="ARBA" id="ARBA00011738"/>
    </source>
</evidence>
<dbReference type="OrthoDB" id="9803963at2"/>
<keyword evidence="8 12" id="KW-0963">Cytoplasm</keyword>
<gene>
    <name evidence="12 14" type="primary">apt</name>
    <name evidence="14" type="ORF">SSYRP_v1c05910</name>
</gene>
<dbReference type="GO" id="GO:0044209">
    <property type="term" value="P:AMP salvage"/>
    <property type="evidence" value="ECO:0007669"/>
    <property type="project" value="UniProtKB-UniRule"/>
</dbReference>
<dbReference type="FunFam" id="3.40.50.2020:FF:000004">
    <property type="entry name" value="Adenine phosphoribosyltransferase"/>
    <property type="match status" value="1"/>
</dbReference>
<dbReference type="KEGG" id="ssyr:SSYRP_v1c05910"/>
<dbReference type="STRING" id="1276229.SSYRP_v1c05910"/>
<dbReference type="InterPro" id="IPR000836">
    <property type="entry name" value="PRTase_dom"/>
</dbReference>
<feature type="domain" description="Phosphoribosyltransferase" evidence="13">
    <location>
        <begin position="41"/>
        <end position="149"/>
    </location>
</feature>
<dbReference type="InterPro" id="IPR029057">
    <property type="entry name" value="PRTase-like"/>
</dbReference>
<dbReference type="Pfam" id="PF00156">
    <property type="entry name" value="Pribosyltran"/>
    <property type="match status" value="1"/>
</dbReference>
<evidence type="ECO:0000256" key="5">
    <source>
        <dbReference type="ARBA" id="ARBA00008391"/>
    </source>
</evidence>
<dbReference type="InterPro" id="IPR005764">
    <property type="entry name" value="Ade_phspho_trans"/>
</dbReference>
<dbReference type="GO" id="GO:0006168">
    <property type="term" value="P:adenine salvage"/>
    <property type="evidence" value="ECO:0007669"/>
    <property type="project" value="InterPro"/>
</dbReference>
<dbReference type="NCBIfam" id="NF002636">
    <property type="entry name" value="PRK02304.1-5"/>
    <property type="match status" value="1"/>
</dbReference>
<proteinExistence type="inferred from homology"/>
<evidence type="ECO:0000313" key="15">
    <source>
        <dbReference type="Proteomes" id="UP000013963"/>
    </source>
</evidence>
<accession>R4ULU4</accession>
<evidence type="ECO:0000256" key="4">
    <source>
        <dbReference type="ARBA" id="ARBA00004659"/>
    </source>
</evidence>
<evidence type="ECO:0000256" key="1">
    <source>
        <dbReference type="ARBA" id="ARBA00000868"/>
    </source>
</evidence>